<dbReference type="CDD" id="cd00383">
    <property type="entry name" value="trans_reg_C"/>
    <property type="match status" value="1"/>
</dbReference>
<evidence type="ECO:0000259" key="9">
    <source>
        <dbReference type="PROSITE" id="PS51755"/>
    </source>
</evidence>
<evidence type="ECO:0000259" key="8">
    <source>
        <dbReference type="PROSITE" id="PS50110"/>
    </source>
</evidence>
<organism evidence="10 11">
    <name type="scientific">Aedoeadaptatus acetigenes</name>
    <dbReference type="NCBI Taxonomy" id="2981723"/>
    <lineage>
        <taxon>Bacteria</taxon>
        <taxon>Bacillati</taxon>
        <taxon>Bacillota</taxon>
        <taxon>Tissierellia</taxon>
        <taxon>Tissierellales</taxon>
        <taxon>Peptoniphilaceae</taxon>
        <taxon>Aedoeadaptatus</taxon>
    </lineage>
</organism>
<dbReference type="InterPro" id="IPR011006">
    <property type="entry name" value="CheY-like_superfamily"/>
</dbReference>
<dbReference type="RefSeq" id="WP_349053476.1">
    <property type="nucleotide sequence ID" value="NZ_JBBNPS010000003.1"/>
</dbReference>
<dbReference type="Gene3D" id="6.10.250.690">
    <property type="match status" value="1"/>
</dbReference>
<dbReference type="SMART" id="SM00862">
    <property type="entry name" value="Trans_reg_C"/>
    <property type="match status" value="1"/>
</dbReference>
<evidence type="ECO:0000256" key="5">
    <source>
        <dbReference type="ARBA" id="ARBA00023163"/>
    </source>
</evidence>
<dbReference type="Gene3D" id="3.40.50.2300">
    <property type="match status" value="1"/>
</dbReference>
<protein>
    <submittedName>
        <fullName evidence="10">Response regulator transcription factor</fullName>
    </submittedName>
</protein>
<dbReference type="InterPro" id="IPR036388">
    <property type="entry name" value="WH-like_DNA-bd_sf"/>
</dbReference>
<keyword evidence="1 6" id="KW-0597">Phosphoprotein</keyword>
<dbReference type="InterPro" id="IPR001867">
    <property type="entry name" value="OmpR/PhoB-type_DNA-bd"/>
</dbReference>
<keyword evidence="11" id="KW-1185">Reference proteome</keyword>
<sequence length="223" mass="25535">MRLLIVEDEKELLESIAEGLRLSGYAVDTAADGAEAEDLFWSETYDLIVLDINLPKIDGFTLLKEIREEDKQVNVIMLTARTQVADRVKGLDLGANDYLIKPFHFDELEARIRSLLRRKQVVEDKIIHYKNLSFDTGTKILTVDGDVIKLTAKELGIFEYLILNQGRYISAEELMEHVWDMNVSDVSNAVRVHMSALRRKIKEALGENIIRNEIGRGYVIDRE</sequence>
<keyword evidence="2" id="KW-0902">Two-component regulatory system</keyword>
<dbReference type="Gene3D" id="1.10.10.10">
    <property type="entry name" value="Winged helix-like DNA-binding domain superfamily/Winged helix DNA-binding domain"/>
    <property type="match status" value="1"/>
</dbReference>
<name>A0ABV1J4G2_9FIRM</name>
<proteinExistence type="predicted"/>
<keyword evidence="5" id="KW-0804">Transcription</keyword>
<comment type="caution">
    <text evidence="10">The sequence shown here is derived from an EMBL/GenBank/DDBJ whole genome shotgun (WGS) entry which is preliminary data.</text>
</comment>
<evidence type="ECO:0000256" key="4">
    <source>
        <dbReference type="ARBA" id="ARBA00023125"/>
    </source>
</evidence>
<dbReference type="PANTHER" id="PTHR48111:SF1">
    <property type="entry name" value="TWO-COMPONENT RESPONSE REGULATOR ORR33"/>
    <property type="match status" value="1"/>
</dbReference>
<feature type="domain" description="Response regulatory" evidence="8">
    <location>
        <begin position="2"/>
        <end position="116"/>
    </location>
</feature>
<dbReference type="SUPFAM" id="SSF52172">
    <property type="entry name" value="CheY-like"/>
    <property type="match status" value="1"/>
</dbReference>
<dbReference type="PANTHER" id="PTHR48111">
    <property type="entry name" value="REGULATOR OF RPOS"/>
    <property type="match status" value="1"/>
</dbReference>
<evidence type="ECO:0000256" key="2">
    <source>
        <dbReference type="ARBA" id="ARBA00023012"/>
    </source>
</evidence>
<dbReference type="PROSITE" id="PS50110">
    <property type="entry name" value="RESPONSE_REGULATORY"/>
    <property type="match status" value="1"/>
</dbReference>
<dbReference type="Proteomes" id="UP001481872">
    <property type="component" value="Unassembled WGS sequence"/>
</dbReference>
<dbReference type="SMART" id="SM00448">
    <property type="entry name" value="REC"/>
    <property type="match status" value="1"/>
</dbReference>
<evidence type="ECO:0000313" key="11">
    <source>
        <dbReference type="Proteomes" id="UP001481872"/>
    </source>
</evidence>
<keyword evidence="4 7" id="KW-0238">DNA-binding</keyword>
<accession>A0ABV1J4G2</accession>
<feature type="domain" description="OmpR/PhoB-type" evidence="9">
    <location>
        <begin position="124"/>
        <end position="222"/>
    </location>
</feature>
<dbReference type="InterPro" id="IPR001789">
    <property type="entry name" value="Sig_transdc_resp-reg_receiver"/>
</dbReference>
<reference evidence="10 11" key="1">
    <citation type="submission" date="2024-04" db="EMBL/GenBank/DDBJ databases">
        <title>Human intestinal bacterial collection.</title>
        <authorList>
            <person name="Pauvert C."/>
            <person name="Hitch T.C.A."/>
            <person name="Clavel T."/>
        </authorList>
    </citation>
    <scope>NUCLEOTIDE SEQUENCE [LARGE SCALE GENOMIC DNA]</scope>
    <source>
        <strain evidence="10 11">CLA-SR-H026</strain>
    </source>
</reference>
<feature type="DNA-binding region" description="OmpR/PhoB-type" evidence="7">
    <location>
        <begin position="124"/>
        <end position="222"/>
    </location>
</feature>
<dbReference type="EMBL" id="JBBNPS010000003">
    <property type="protein sequence ID" value="MEQ3353067.1"/>
    <property type="molecule type" value="Genomic_DNA"/>
</dbReference>
<evidence type="ECO:0000256" key="6">
    <source>
        <dbReference type="PROSITE-ProRule" id="PRU00169"/>
    </source>
</evidence>
<dbReference type="Pfam" id="PF00486">
    <property type="entry name" value="Trans_reg_C"/>
    <property type="match status" value="1"/>
</dbReference>
<dbReference type="InterPro" id="IPR039420">
    <property type="entry name" value="WalR-like"/>
</dbReference>
<dbReference type="Pfam" id="PF00072">
    <property type="entry name" value="Response_reg"/>
    <property type="match status" value="1"/>
</dbReference>
<feature type="modified residue" description="4-aspartylphosphate" evidence="6">
    <location>
        <position position="51"/>
    </location>
</feature>
<evidence type="ECO:0000256" key="1">
    <source>
        <dbReference type="ARBA" id="ARBA00022553"/>
    </source>
</evidence>
<evidence type="ECO:0000256" key="3">
    <source>
        <dbReference type="ARBA" id="ARBA00023015"/>
    </source>
</evidence>
<keyword evidence="3" id="KW-0805">Transcription regulation</keyword>
<evidence type="ECO:0000313" key="10">
    <source>
        <dbReference type="EMBL" id="MEQ3353067.1"/>
    </source>
</evidence>
<dbReference type="PROSITE" id="PS51755">
    <property type="entry name" value="OMPR_PHOB"/>
    <property type="match status" value="1"/>
</dbReference>
<gene>
    <name evidence="10" type="ORF">AAA081_01950</name>
</gene>
<evidence type="ECO:0000256" key="7">
    <source>
        <dbReference type="PROSITE-ProRule" id="PRU01091"/>
    </source>
</evidence>